<dbReference type="AlphaFoldDB" id="A0A2N9YHR6"/>
<dbReference type="PROSITE" id="PS51782">
    <property type="entry name" value="LYSM"/>
    <property type="match status" value="5"/>
</dbReference>
<feature type="chain" id="PRO_5024960202" evidence="2">
    <location>
        <begin position="29"/>
        <end position="422"/>
    </location>
</feature>
<accession>A0A2N9YHR6</accession>
<name>A0A2N9YHR6_9GAMM</name>
<dbReference type="EMBL" id="CP018889">
    <property type="protein sequence ID" value="AUI70024.2"/>
    <property type="molecule type" value="Genomic_DNA"/>
</dbReference>
<sequence length="422" mass="45240">MYRTLISARRWTVLGLVMTAFISGCSTVETTEPTPTDTDNGGYSGEYPTDITIPDNGNESPPADGSYYTVVAGDSLYAIARRYNMDWRAIASSNGIVPPYNLSVGQQLIINGSSSPSYDSGAVTAPVKSVPTPQPQPTTPDYNNYPSVSSGNVHVVQRGESLYGIARLYNVDFRNIAAWNNIPAPYAISVGQQLNLSPAGTTGSTTAAVPVSSSRNYATSENTHVVQAGETLYSISKRYGASVQQVASWNNIPQPYTLSVGQQLTVGTGGAVTKASVATRSYSRSTEQYHTVAKGDTLYNIATRYGFTPLDVAAWNNIAPPYNIMLGQRLIVSPPAASSYTGDMTSQSYTGNTSSTLKTQSVTNNSRNFSQAYSYHVVAQGETLGSIAERYGLTRQELALWNGIGSPYTVYPGQRLMIIPPN</sequence>
<dbReference type="RefSeq" id="WP_083991473.1">
    <property type="nucleotide sequence ID" value="NZ_CP012373.2"/>
</dbReference>
<evidence type="ECO:0000256" key="2">
    <source>
        <dbReference type="SAM" id="SignalP"/>
    </source>
</evidence>
<proteinExistence type="predicted"/>
<dbReference type="STRING" id="288004.AL038_08450"/>
<dbReference type="PROSITE" id="PS51257">
    <property type="entry name" value="PROKAR_LIPOPROTEIN"/>
    <property type="match status" value="1"/>
</dbReference>
<protein>
    <submittedName>
        <fullName evidence="4">LysM peptidoglycan-binding domain-containing protein</fullName>
    </submittedName>
</protein>
<feature type="domain" description="LysM" evidence="3">
    <location>
        <begin position="288"/>
        <end position="332"/>
    </location>
</feature>
<feature type="domain" description="LysM" evidence="3">
    <location>
        <begin position="152"/>
        <end position="196"/>
    </location>
</feature>
<evidence type="ECO:0000313" key="4">
    <source>
        <dbReference type="EMBL" id="AUI70024.2"/>
    </source>
</evidence>
<dbReference type="CDD" id="cd00118">
    <property type="entry name" value="LysM"/>
    <property type="match status" value="5"/>
</dbReference>
<gene>
    <name evidence="4" type="ORF">BLE401_15855</name>
</gene>
<dbReference type="Gene3D" id="3.10.350.10">
    <property type="entry name" value="LysM domain"/>
    <property type="match status" value="5"/>
</dbReference>
<dbReference type="OrthoDB" id="9793746at2"/>
<dbReference type="PANTHER" id="PTHR33734">
    <property type="entry name" value="LYSM DOMAIN-CONTAINING GPI-ANCHORED PROTEIN 2"/>
    <property type="match status" value="1"/>
</dbReference>
<feature type="region of interest" description="Disordered" evidence="1">
    <location>
        <begin position="120"/>
        <end position="145"/>
    </location>
</feature>
<feature type="signal peptide" evidence="2">
    <location>
        <begin position="1"/>
        <end position="28"/>
    </location>
</feature>
<feature type="domain" description="LysM" evidence="3">
    <location>
        <begin position="66"/>
        <end position="110"/>
    </location>
</feature>
<dbReference type="SMART" id="SM00257">
    <property type="entry name" value="LysM"/>
    <property type="match status" value="5"/>
</dbReference>
<dbReference type="InterPro" id="IPR036779">
    <property type="entry name" value="LysM_dom_sf"/>
</dbReference>
<reference evidence="5" key="1">
    <citation type="submission" date="2016-12" db="EMBL/GenBank/DDBJ databases">
        <title>Complete Genome Sequence of Beggiatoa leptomitiformis D-401.</title>
        <authorList>
            <person name="Fomenkov A."/>
            <person name="Vincze T."/>
            <person name="Grabovich M."/>
            <person name="Anton B.P."/>
            <person name="Dubinina G."/>
            <person name="Orlova M."/>
            <person name="Belousova E."/>
            <person name="Roberts R.J."/>
        </authorList>
    </citation>
    <scope>NUCLEOTIDE SEQUENCE [LARGE SCALE GENOMIC DNA]</scope>
    <source>
        <strain evidence="5">D-401</strain>
    </source>
</reference>
<dbReference type="Proteomes" id="UP000234271">
    <property type="component" value="Chromosome"/>
</dbReference>
<dbReference type="InterPro" id="IPR018392">
    <property type="entry name" value="LysM"/>
</dbReference>
<keyword evidence="5" id="KW-1185">Reference proteome</keyword>
<organism evidence="4 5">
    <name type="scientific">Beggiatoa leptomitoformis</name>
    <dbReference type="NCBI Taxonomy" id="288004"/>
    <lineage>
        <taxon>Bacteria</taxon>
        <taxon>Pseudomonadati</taxon>
        <taxon>Pseudomonadota</taxon>
        <taxon>Gammaproteobacteria</taxon>
        <taxon>Thiotrichales</taxon>
        <taxon>Thiotrichaceae</taxon>
        <taxon>Beggiatoa</taxon>
    </lineage>
</organism>
<evidence type="ECO:0000259" key="3">
    <source>
        <dbReference type="PROSITE" id="PS51782"/>
    </source>
</evidence>
<keyword evidence="2" id="KW-0732">Signal</keyword>
<evidence type="ECO:0000313" key="5">
    <source>
        <dbReference type="Proteomes" id="UP000234271"/>
    </source>
</evidence>
<evidence type="ECO:0000256" key="1">
    <source>
        <dbReference type="SAM" id="MobiDB-lite"/>
    </source>
</evidence>
<feature type="domain" description="LysM" evidence="3">
    <location>
        <begin position="222"/>
        <end position="266"/>
    </location>
</feature>
<feature type="domain" description="LysM" evidence="3">
    <location>
        <begin position="374"/>
        <end position="418"/>
    </location>
</feature>
<dbReference type="PANTHER" id="PTHR33734:SF22">
    <property type="entry name" value="MEMBRANE-BOUND LYTIC MUREIN TRANSGLYCOSYLASE D"/>
    <property type="match status" value="1"/>
</dbReference>
<dbReference type="Pfam" id="PF01476">
    <property type="entry name" value="LysM"/>
    <property type="match status" value="5"/>
</dbReference>
<dbReference type="SUPFAM" id="SSF54106">
    <property type="entry name" value="LysM domain"/>
    <property type="match status" value="5"/>
</dbReference>